<keyword evidence="2" id="KW-0238">DNA-binding</keyword>
<evidence type="ECO:0000256" key="3">
    <source>
        <dbReference type="ARBA" id="ARBA00023163"/>
    </source>
</evidence>
<dbReference type="GO" id="GO:0043565">
    <property type="term" value="F:sequence-specific DNA binding"/>
    <property type="evidence" value="ECO:0007669"/>
    <property type="project" value="InterPro"/>
</dbReference>
<protein>
    <submittedName>
        <fullName evidence="5">Helix-turn-helix domain-containing protein</fullName>
    </submittedName>
</protein>
<dbReference type="GO" id="GO:0003700">
    <property type="term" value="F:DNA-binding transcription factor activity"/>
    <property type="evidence" value="ECO:0007669"/>
    <property type="project" value="InterPro"/>
</dbReference>
<proteinExistence type="predicted"/>
<name>A0A4P6EMQ0_9MICO</name>
<dbReference type="KEGG" id="xyl:ET495_11180"/>
<dbReference type="RefSeq" id="WP_129204875.1">
    <property type="nucleotide sequence ID" value="NZ_CP035495.1"/>
</dbReference>
<evidence type="ECO:0000259" key="4">
    <source>
        <dbReference type="PROSITE" id="PS01124"/>
    </source>
</evidence>
<dbReference type="PANTHER" id="PTHR46796:SF6">
    <property type="entry name" value="ARAC SUBFAMILY"/>
    <property type="match status" value="1"/>
</dbReference>
<dbReference type="OrthoDB" id="9799345at2"/>
<evidence type="ECO:0000256" key="1">
    <source>
        <dbReference type="ARBA" id="ARBA00023015"/>
    </source>
</evidence>
<gene>
    <name evidence="5" type="ORF">ET495_11180</name>
</gene>
<dbReference type="Proteomes" id="UP000291758">
    <property type="component" value="Chromosome"/>
</dbReference>
<evidence type="ECO:0000313" key="6">
    <source>
        <dbReference type="Proteomes" id="UP000291758"/>
    </source>
</evidence>
<dbReference type="Pfam" id="PF14525">
    <property type="entry name" value="AraC_binding_2"/>
    <property type="match status" value="1"/>
</dbReference>
<dbReference type="AlphaFoldDB" id="A0A4P6EMQ0"/>
<keyword evidence="3" id="KW-0804">Transcription</keyword>
<dbReference type="SMART" id="SM00342">
    <property type="entry name" value="HTH_ARAC"/>
    <property type="match status" value="1"/>
</dbReference>
<dbReference type="InterPro" id="IPR018060">
    <property type="entry name" value="HTH_AraC"/>
</dbReference>
<dbReference type="PRINTS" id="PR00032">
    <property type="entry name" value="HTHARAC"/>
</dbReference>
<keyword evidence="6" id="KW-1185">Reference proteome</keyword>
<dbReference type="Gene3D" id="1.10.10.60">
    <property type="entry name" value="Homeodomain-like"/>
    <property type="match status" value="1"/>
</dbReference>
<dbReference type="SUPFAM" id="SSF46689">
    <property type="entry name" value="Homeodomain-like"/>
    <property type="match status" value="1"/>
</dbReference>
<dbReference type="InterPro" id="IPR009057">
    <property type="entry name" value="Homeodomain-like_sf"/>
</dbReference>
<dbReference type="PROSITE" id="PS01124">
    <property type="entry name" value="HTH_ARAC_FAMILY_2"/>
    <property type="match status" value="1"/>
</dbReference>
<organism evidence="5 6">
    <name type="scientific">Xylanimonas allomyrinae</name>
    <dbReference type="NCBI Taxonomy" id="2509459"/>
    <lineage>
        <taxon>Bacteria</taxon>
        <taxon>Bacillati</taxon>
        <taxon>Actinomycetota</taxon>
        <taxon>Actinomycetes</taxon>
        <taxon>Micrococcales</taxon>
        <taxon>Promicromonosporaceae</taxon>
        <taxon>Xylanimonas</taxon>
    </lineage>
</organism>
<dbReference type="PANTHER" id="PTHR46796">
    <property type="entry name" value="HTH-TYPE TRANSCRIPTIONAL ACTIVATOR RHAS-RELATED"/>
    <property type="match status" value="1"/>
</dbReference>
<sequence>MSFTYAPPSGAVAPLQRIGSFADFQATVDRSFVPLKVSSQRAHHFSAAVRAATLRGFSLVEIAAVPHVVERTRKLLGETTTEPAYKASLMLEGTGYICQDGHDVVLKPGDVAVYDTTRPYTLVFDDHMRTIVAMFPKRLVDLADDRVARLTATALGRDDTLGEMVGSVLAQLAGRLQLVTASTGWRLARNAVDLVTILLRDQLGEERTGLPAERLENVLAYIEAHLGDPDLSPTTIADAHYISVRSLHLLFKHTEVSVSSYIRTRRLERCRTDLADPALAGETVAGIATRWSFADAAHFSRTFKATYGETPSEFRARLR</sequence>
<dbReference type="InterPro" id="IPR050204">
    <property type="entry name" value="AraC_XylS_family_regulators"/>
</dbReference>
<reference evidence="5 6" key="1">
    <citation type="submission" date="2019-01" db="EMBL/GenBank/DDBJ databases">
        <title>Genome sequencing of strain 2JSPR-7.</title>
        <authorList>
            <person name="Heo J."/>
            <person name="Kim S.-J."/>
            <person name="Kim J.-S."/>
            <person name="Hong S.-B."/>
            <person name="Kwon S.-W."/>
        </authorList>
    </citation>
    <scope>NUCLEOTIDE SEQUENCE [LARGE SCALE GENOMIC DNA]</scope>
    <source>
        <strain evidence="5 6">2JSPR-7</strain>
    </source>
</reference>
<evidence type="ECO:0000313" key="5">
    <source>
        <dbReference type="EMBL" id="QAY63715.1"/>
    </source>
</evidence>
<accession>A0A4P6EMQ0</accession>
<feature type="domain" description="HTH araC/xylS-type" evidence="4">
    <location>
        <begin position="216"/>
        <end position="317"/>
    </location>
</feature>
<keyword evidence="1" id="KW-0805">Transcription regulation</keyword>
<evidence type="ECO:0000256" key="2">
    <source>
        <dbReference type="ARBA" id="ARBA00023125"/>
    </source>
</evidence>
<dbReference type="InterPro" id="IPR020449">
    <property type="entry name" value="Tscrpt_reg_AraC-type_HTH"/>
</dbReference>
<dbReference type="EMBL" id="CP035495">
    <property type="protein sequence ID" value="QAY63715.1"/>
    <property type="molecule type" value="Genomic_DNA"/>
</dbReference>
<dbReference type="Pfam" id="PF12833">
    <property type="entry name" value="HTH_18"/>
    <property type="match status" value="1"/>
</dbReference>
<dbReference type="InterPro" id="IPR035418">
    <property type="entry name" value="AraC-bd_2"/>
</dbReference>